<proteinExistence type="predicted"/>
<evidence type="ECO:0000256" key="1">
    <source>
        <dbReference type="ARBA" id="ARBA00004127"/>
    </source>
</evidence>
<dbReference type="PANTHER" id="PTHR22760">
    <property type="entry name" value="GLYCOSYLTRANSFERASE"/>
    <property type="match status" value="1"/>
</dbReference>
<name>A0A6L9LE76_9BACT</name>
<evidence type="ECO:0000256" key="5">
    <source>
        <dbReference type="ARBA" id="ARBA00022692"/>
    </source>
</evidence>
<feature type="transmembrane region" description="Helical" evidence="9">
    <location>
        <begin position="255"/>
        <end position="280"/>
    </location>
</feature>
<dbReference type="Proteomes" id="UP000474175">
    <property type="component" value="Unassembled WGS sequence"/>
</dbReference>
<feature type="transmembrane region" description="Helical" evidence="9">
    <location>
        <begin position="92"/>
        <end position="112"/>
    </location>
</feature>
<keyword evidence="5 9" id="KW-0812">Transmembrane</keyword>
<dbReference type="EMBL" id="JAAFZH010000011">
    <property type="protein sequence ID" value="NDU97471.1"/>
    <property type="molecule type" value="Genomic_DNA"/>
</dbReference>
<comment type="subcellular location">
    <subcellularLocation>
        <location evidence="1">Endomembrane system</location>
        <topology evidence="1">Multi-pass membrane protein</topology>
    </subcellularLocation>
    <subcellularLocation>
        <location evidence="2">Endoplasmic reticulum membrane</location>
    </subcellularLocation>
</comment>
<feature type="transmembrane region" description="Helical" evidence="9">
    <location>
        <begin position="142"/>
        <end position="158"/>
    </location>
</feature>
<organism evidence="10 11">
    <name type="scientific">Spirosoma terrae</name>
    <dbReference type="NCBI Taxonomy" id="1968276"/>
    <lineage>
        <taxon>Bacteria</taxon>
        <taxon>Pseudomonadati</taxon>
        <taxon>Bacteroidota</taxon>
        <taxon>Cytophagia</taxon>
        <taxon>Cytophagales</taxon>
        <taxon>Cytophagaceae</taxon>
        <taxon>Spirosoma</taxon>
    </lineage>
</organism>
<gene>
    <name evidence="10" type="ORF">GK108_21490</name>
</gene>
<dbReference type="InterPro" id="IPR005599">
    <property type="entry name" value="GPI_mannosylTrfase"/>
</dbReference>
<evidence type="ECO:0000256" key="9">
    <source>
        <dbReference type="SAM" id="Phobius"/>
    </source>
</evidence>
<keyword evidence="3" id="KW-0328">Glycosyltransferase</keyword>
<reference evidence="10 11" key="1">
    <citation type="submission" date="2020-02" db="EMBL/GenBank/DDBJ databases">
        <title>Draft genome sequence of two Spirosoma agri KCTC 52727 and Spirosoma terrae KCTC 52035.</title>
        <authorList>
            <person name="Rojas J."/>
            <person name="Ambika Manirajan B."/>
            <person name="Suarez C."/>
            <person name="Ratering S."/>
            <person name="Schnell S."/>
        </authorList>
    </citation>
    <scope>NUCLEOTIDE SEQUENCE [LARGE SCALE GENOMIC DNA]</scope>
    <source>
        <strain evidence="10 11">KCTC 52035</strain>
    </source>
</reference>
<keyword evidence="11" id="KW-1185">Reference proteome</keyword>
<feature type="transmembrane region" description="Helical" evidence="9">
    <location>
        <begin position="349"/>
        <end position="371"/>
    </location>
</feature>
<evidence type="ECO:0000256" key="8">
    <source>
        <dbReference type="ARBA" id="ARBA00023136"/>
    </source>
</evidence>
<dbReference type="RefSeq" id="WP_163952939.1">
    <property type="nucleotide sequence ID" value="NZ_JAAFZH010000011.1"/>
</dbReference>
<dbReference type="GO" id="GO:0000030">
    <property type="term" value="F:mannosyltransferase activity"/>
    <property type="evidence" value="ECO:0007669"/>
    <property type="project" value="TreeGrafter"/>
</dbReference>
<feature type="transmembrane region" description="Helical" evidence="9">
    <location>
        <begin position="165"/>
        <end position="198"/>
    </location>
</feature>
<dbReference type="Pfam" id="PF03901">
    <property type="entry name" value="Glyco_transf_22"/>
    <property type="match status" value="1"/>
</dbReference>
<dbReference type="GO" id="GO:0012505">
    <property type="term" value="C:endomembrane system"/>
    <property type="evidence" value="ECO:0007669"/>
    <property type="project" value="UniProtKB-SubCell"/>
</dbReference>
<sequence length="490" mass="56697">MTSFDSQTKWILSVGLLVQFIFAITQVGFFHPDQHFQLIEFSSWQLGEPSGAASVWELKSQIRPTLQVYLLSGFVKTCQFFSIYDAYTQLTLLRIVFSVLALVVFNLLGIYYFSSNKKLLYLVLLLLNFSWSLPYIRTLYSSEIACSIAFFGAILLYEQKKKQRFYVFLTGILFSVSFYCRFQIGFSLIGFGLWYLFIDRNYKSILPMLAGFGLGIGFNLFLDYQFYHQFVFTPYEYFRVNIVEGKAAEFGTSSFIWYILILALVIGTPPLSFFLFYSFLKGVVKQYQQPIVISVVFFIVGHCLVAHKEERFMFPILNVLPLIAGWGLAGTSNSFPFFSKTNQYASRFVIVSSVSLTVLLLALFIILNPYYQAIEFTRKVVAKFEDTPTTIYCLRRTPFETENHLPLTFYRKSASTIRLVTVTNVDSLKYIKNAWLATTYNDAKTDFPRLDSLGVEPSLFSSETLWNTNRFLQKKDINTINEIWVLYRIK</sequence>
<keyword evidence="6" id="KW-0256">Endoplasmic reticulum</keyword>
<evidence type="ECO:0000256" key="3">
    <source>
        <dbReference type="ARBA" id="ARBA00022676"/>
    </source>
</evidence>
<evidence type="ECO:0000256" key="6">
    <source>
        <dbReference type="ARBA" id="ARBA00022824"/>
    </source>
</evidence>
<comment type="caution">
    <text evidence="10">The sequence shown here is derived from an EMBL/GenBank/DDBJ whole genome shotgun (WGS) entry which is preliminary data.</text>
</comment>
<evidence type="ECO:0000256" key="2">
    <source>
        <dbReference type="ARBA" id="ARBA00004586"/>
    </source>
</evidence>
<evidence type="ECO:0000313" key="10">
    <source>
        <dbReference type="EMBL" id="NDU97471.1"/>
    </source>
</evidence>
<evidence type="ECO:0000256" key="4">
    <source>
        <dbReference type="ARBA" id="ARBA00022679"/>
    </source>
</evidence>
<dbReference type="AlphaFoldDB" id="A0A6L9LE76"/>
<keyword evidence="8 9" id="KW-0472">Membrane</keyword>
<feature type="transmembrane region" description="Helical" evidence="9">
    <location>
        <begin position="12"/>
        <end position="31"/>
    </location>
</feature>
<protein>
    <recommendedName>
        <fullName evidence="12">Mannosyltransferase</fullName>
    </recommendedName>
</protein>
<feature type="transmembrane region" description="Helical" evidence="9">
    <location>
        <begin position="312"/>
        <end position="329"/>
    </location>
</feature>
<feature type="transmembrane region" description="Helical" evidence="9">
    <location>
        <begin position="286"/>
        <end position="305"/>
    </location>
</feature>
<accession>A0A6L9LE76</accession>
<feature type="transmembrane region" description="Helical" evidence="9">
    <location>
        <begin position="204"/>
        <end position="222"/>
    </location>
</feature>
<evidence type="ECO:0000256" key="7">
    <source>
        <dbReference type="ARBA" id="ARBA00022989"/>
    </source>
</evidence>
<evidence type="ECO:0008006" key="12">
    <source>
        <dbReference type="Google" id="ProtNLM"/>
    </source>
</evidence>
<keyword evidence="4" id="KW-0808">Transferase</keyword>
<evidence type="ECO:0000313" key="11">
    <source>
        <dbReference type="Proteomes" id="UP000474175"/>
    </source>
</evidence>
<keyword evidence="7 9" id="KW-1133">Transmembrane helix</keyword>